<organism evidence="1 2">
    <name type="scientific">Variovorax defluvii</name>
    <dbReference type="NCBI Taxonomy" id="913761"/>
    <lineage>
        <taxon>Bacteria</taxon>
        <taxon>Pseudomonadati</taxon>
        <taxon>Pseudomonadota</taxon>
        <taxon>Betaproteobacteria</taxon>
        <taxon>Burkholderiales</taxon>
        <taxon>Comamonadaceae</taxon>
        <taxon>Variovorax</taxon>
    </lineage>
</organism>
<protein>
    <submittedName>
        <fullName evidence="1">Uncharacterized protein</fullName>
    </submittedName>
</protein>
<comment type="caution">
    <text evidence="1">The sequence shown here is derived from an EMBL/GenBank/DDBJ whole genome shotgun (WGS) entry which is preliminary data.</text>
</comment>
<dbReference type="Proteomes" id="UP001500975">
    <property type="component" value="Unassembled WGS sequence"/>
</dbReference>
<sequence length="75" mass="7878">MKNIEALIGDGGEITVGAIGSIACAATAADQHNALAMLVRREGETLNALLKRLDKSIGKFYEHGVIIDEINGPSD</sequence>
<evidence type="ECO:0000313" key="1">
    <source>
        <dbReference type="EMBL" id="GAA4346037.1"/>
    </source>
</evidence>
<keyword evidence="2" id="KW-1185">Reference proteome</keyword>
<dbReference type="EMBL" id="BAABGJ010000032">
    <property type="protein sequence ID" value="GAA4346037.1"/>
    <property type="molecule type" value="Genomic_DNA"/>
</dbReference>
<proteinExistence type="predicted"/>
<evidence type="ECO:0000313" key="2">
    <source>
        <dbReference type="Proteomes" id="UP001500975"/>
    </source>
</evidence>
<name>A0ABP8HWB8_9BURK</name>
<reference evidence="2" key="1">
    <citation type="journal article" date="2019" name="Int. J. Syst. Evol. Microbiol.">
        <title>The Global Catalogue of Microorganisms (GCM) 10K type strain sequencing project: providing services to taxonomists for standard genome sequencing and annotation.</title>
        <authorList>
            <consortium name="The Broad Institute Genomics Platform"/>
            <consortium name="The Broad Institute Genome Sequencing Center for Infectious Disease"/>
            <person name="Wu L."/>
            <person name="Ma J."/>
        </authorList>
    </citation>
    <scope>NUCLEOTIDE SEQUENCE [LARGE SCALE GENOMIC DNA]</scope>
    <source>
        <strain evidence="2">JCM 17804</strain>
    </source>
</reference>
<accession>A0ABP8HWB8</accession>
<dbReference type="PROSITE" id="PS51257">
    <property type="entry name" value="PROKAR_LIPOPROTEIN"/>
    <property type="match status" value="1"/>
</dbReference>
<gene>
    <name evidence="1" type="ORF">GCM10023165_30530</name>
</gene>
<dbReference type="RefSeq" id="WP_345538915.1">
    <property type="nucleotide sequence ID" value="NZ_BAABGJ010000032.1"/>
</dbReference>